<dbReference type="Proteomes" id="UP001595637">
    <property type="component" value="Unassembled WGS sequence"/>
</dbReference>
<reference evidence="2" key="1">
    <citation type="journal article" date="2019" name="Int. J. Syst. Evol. Microbiol.">
        <title>The Global Catalogue of Microorganisms (GCM) 10K type strain sequencing project: providing services to taxonomists for standard genome sequencing and annotation.</title>
        <authorList>
            <consortium name="The Broad Institute Genomics Platform"/>
            <consortium name="The Broad Institute Genome Sequencing Center for Infectious Disease"/>
            <person name="Wu L."/>
            <person name="Ma J."/>
        </authorList>
    </citation>
    <scope>NUCLEOTIDE SEQUENCE [LARGE SCALE GENOMIC DNA]</scope>
    <source>
        <strain evidence="2">CCM 7756</strain>
    </source>
</reference>
<dbReference type="EMBL" id="JBHRVQ010000001">
    <property type="protein sequence ID" value="MFC3388120.1"/>
    <property type="molecule type" value="Genomic_DNA"/>
</dbReference>
<sequence>MAVKDYYNTKKVEYKGIIFDSNEEAEYYQLLERKQAAGIIKEIELQPVLDLFPAYDYYGKKRQKMVYKLDFRILYSDGVEVYIDIKGMATETAKMKRKIAEYLHPDKQIIWIAKSKKWGDRFGWIEYDALIKVRAANKREANKKKRG</sequence>
<organism evidence="1 2">
    <name type="scientific">Salinicoccus sesuvii</name>
    <dbReference type="NCBI Taxonomy" id="868281"/>
    <lineage>
        <taxon>Bacteria</taxon>
        <taxon>Bacillati</taxon>
        <taxon>Bacillota</taxon>
        <taxon>Bacilli</taxon>
        <taxon>Bacillales</taxon>
        <taxon>Staphylococcaceae</taxon>
        <taxon>Salinicoccus</taxon>
    </lineage>
</organism>
<dbReference type="Pfam" id="PF06356">
    <property type="entry name" value="DUF1064"/>
    <property type="match status" value="1"/>
</dbReference>
<accession>A0ABV7N3G0</accession>
<gene>
    <name evidence="1" type="ORF">ACFOEO_06015</name>
</gene>
<evidence type="ECO:0000313" key="1">
    <source>
        <dbReference type="EMBL" id="MFC3388120.1"/>
    </source>
</evidence>
<proteinExistence type="predicted"/>
<keyword evidence="2" id="KW-1185">Reference proteome</keyword>
<evidence type="ECO:0000313" key="2">
    <source>
        <dbReference type="Proteomes" id="UP001595637"/>
    </source>
</evidence>
<dbReference type="RefSeq" id="WP_380653104.1">
    <property type="nucleotide sequence ID" value="NZ_JBHRVQ010000001.1"/>
</dbReference>
<dbReference type="Gene3D" id="3.40.91.30">
    <property type="match status" value="1"/>
</dbReference>
<name>A0ABV7N3G0_9STAP</name>
<comment type="caution">
    <text evidence="1">The sequence shown here is derived from an EMBL/GenBank/DDBJ whole genome shotgun (WGS) entry which is preliminary data.</text>
</comment>
<protein>
    <submittedName>
        <fullName evidence="1">DUF1064 domain-containing protein</fullName>
    </submittedName>
</protein>
<dbReference type="InterPro" id="IPR009414">
    <property type="entry name" value="DUF1064"/>
</dbReference>